<evidence type="ECO:0000313" key="2">
    <source>
        <dbReference type="EMBL" id="KAH9384062.1"/>
    </source>
</evidence>
<dbReference type="VEuPathDB" id="VectorBase:HLOH_056316"/>
<name>A0A9J6H8J6_HAELO</name>
<gene>
    <name evidence="2" type="ORF">HPB48_026045</name>
</gene>
<proteinExistence type="predicted"/>
<keyword evidence="1" id="KW-1133">Transmembrane helix</keyword>
<sequence length="109" mass="11726">MVSSCSQFVLHVLIARLLISATSYAAFALLFILLYEVTDNEHRAILAFVSSAVGLTLMAARRPRRIMAATFLVFGPDIPCGAHCFTGRVEFADSGVSYLAACFGDDSTS</sequence>
<dbReference type="Proteomes" id="UP000821853">
    <property type="component" value="Unassembled WGS sequence"/>
</dbReference>
<keyword evidence="3" id="KW-1185">Reference proteome</keyword>
<evidence type="ECO:0000313" key="3">
    <source>
        <dbReference type="Proteomes" id="UP000821853"/>
    </source>
</evidence>
<evidence type="ECO:0000256" key="1">
    <source>
        <dbReference type="SAM" id="Phobius"/>
    </source>
</evidence>
<organism evidence="2 3">
    <name type="scientific">Haemaphysalis longicornis</name>
    <name type="common">Bush tick</name>
    <dbReference type="NCBI Taxonomy" id="44386"/>
    <lineage>
        <taxon>Eukaryota</taxon>
        <taxon>Metazoa</taxon>
        <taxon>Ecdysozoa</taxon>
        <taxon>Arthropoda</taxon>
        <taxon>Chelicerata</taxon>
        <taxon>Arachnida</taxon>
        <taxon>Acari</taxon>
        <taxon>Parasitiformes</taxon>
        <taxon>Ixodida</taxon>
        <taxon>Ixodoidea</taxon>
        <taxon>Ixodidae</taxon>
        <taxon>Haemaphysalinae</taxon>
        <taxon>Haemaphysalis</taxon>
    </lineage>
</organism>
<feature type="transmembrane region" description="Helical" evidence="1">
    <location>
        <begin position="12"/>
        <end position="35"/>
    </location>
</feature>
<comment type="caution">
    <text evidence="2">The sequence shown here is derived from an EMBL/GenBank/DDBJ whole genome shotgun (WGS) entry which is preliminary data.</text>
</comment>
<keyword evidence="1" id="KW-0812">Transmembrane</keyword>
<keyword evidence="1" id="KW-0472">Membrane</keyword>
<dbReference type="AlphaFoldDB" id="A0A9J6H8J6"/>
<reference evidence="2 3" key="1">
    <citation type="journal article" date="2020" name="Cell">
        <title>Large-Scale Comparative Analyses of Tick Genomes Elucidate Their Genetic Diversity and Vector Capacities.</title>
        <authorList>
            <consortium name="Tick Genome and Microbiome Consortium (TIGMIC)"/>
            <person name="Jia N."/>
            <person name="Wang J."/>
            <person name="Shi W."/>
            <person name="Du L."/>
            <person name="Sun Y."/>
            <person name="Zhan W."/>
            <person name="Jiang J.F."/>
            <person name="Wang Q."/>
            <person name="Zhang B."/>
            <person name="Ji P."/>
            <person name="Bell-Sakyi L."/>
            <person name="Cui X.M."/>
            <person name="Yuan T.T."/>
            <person name="Jiang B.G."/>
            <person name="Yang W.F."/>
            <person name="Lam T.T."/>
            <person name="Chang Q.C."/>
            <person name="Ding S.J."/>
            <person name="Wang X.J."/>
            <person name="Zhu J.G."/>
            <person name="Ruan X.D."/>
            <person name="Zhao L."/>
            <person name="Wei J.T."/>
            <person name="Ye R.Z."/>
            <person name="Que T.C."/>
            <person name="Du C.H."/>
            <person name="Zhou Y.H."/>
            <person name="Cheng J.X."/>
            <person name="Dai P.F."/>
            <person name="Guo W.B."/>
            <person name="Han X.H."/>
            <person name="Huang E.J."/>
            <person name="Li L.F."/>
            <person name="Wei W."/>
            <person name="Gao Y.C."/>
            <person name="Liu J.Z."/>
            <person name="Shao H.Z."/>
            <person name="Wang X."/>
            <person name="Wang C.C."/>
            <person name="Yang T.C."/>
            <person name="Huo Q.B."/>
            <person name="Li W."/>
            <person name="Chen H.Y."/>
            <person name="Chen S.E."/>
            <person name="Zhou L.G."/>
            <person name="Ni X.B."/>
            <person name="Tian J.H."/>
            <person name="Sheng Y."/>
            <person name="Liu T."/>
            <person name="Pan Y.S."/>
            <person name="Xia L.Y."/>
            <person name="Li J."/>
            <person name="Zhao F."/>
            <person name="Cao W.C."/>
        </authorList>
    </citation>
    <scope>NUCLEOTIDE SEQUENCE [LARGE SCALE GENOMIC DNA]</scope>
    <source>
        <strain evidence="2">HaeL-2018</strain>
    </source>
</reference>
<protein>
    <submittedName>
        <fullName evidence="2">Uncharacterized protein</fullName>
    </submittedName>
</protein>
<accession>A0A9J6H8J6</accession>
<feature type="transmembrane region" description="Helical" evidence="1">
    <location>
        <begin position="41"/>
        <end position="60"/>
    </location>
</feature>
<dbReference type="EMBL" id="JABSTR010001512">
    <property type="protein sequence ID" value="KAH9384062.1"/>
    <property type="molecule type" value="Genomic_DNA"/>
</dbReference>